<sequence>MMDRGPTFRAQPSGTRGGGKGDPTIRGSASIYIAHVPQFFNTSILWWYYRGHQTPCPGCQSFCHLCIPHHLTRFFPSSLFLFLFLPPLILVVFIQTIVSLLTFFPPFCFPSRPVENETRNHPGWARSHIIPVAIRDPPTTTQRGWRLGNGKWLNCLLCSPAL</sequence>
<keyword evidence="2" id="KW-1133">Transmembrane helix</keyword>
<dbReference type="Proteomes" id="UP000249402">
    <property type="component" value="Unassembled WGS sequence"/>
</dbReference>
<evidence type="ECO:0000313" key="3">
    <source>
        <dbReference type="EMBL" id="RAL00081.1"/>
    </source>
</evidence>
<proteinExistence type="predicted"/>
<dbReference type="RefSeq" id="XP_025574408.1">
    <property type="nucleotide sequence ID" value="XM_025713381.1"/>
</dbReference>
<keyword evidence="4" id="KW-1185">Reference proteome</keyword>
<feature type="region of interest" description="Disordered" evidence="1">
    <location>
        <begin position="1"/>
        <end position="23"/>
    </location>
</feature>
<feature type="transmembrane region" description="Helical" evidence="2">
    <location>
        <begin position="79"/>
        <end position="104"/>
    </location>
</feature>
<evidence type="ECO:0000313" key="4">
    <source>
        <dbReference type="Proteomes" id="UP000249402"/>
    </source>
</evidence>
<dbReference type="VEuPathDB" id="FungiDB:BO80DRAFT_107368"/>
<dbReference type="AlphaFoldDB" id="A0A395GWX8"/>
<evidence type="ECO:0000256" key="2">
    <source>
        <dbReference type="SAM" id="Phobius"/>
    </source>
</evidence>
<dbReference type="EMBL" id="KZ824442">
    <property type="protein sequence ID" value="RAL00081.1"/>
    <property type="molecule type" value="Genomic_DNA"/>
</dbReference>
<name>A0A395GWX8_9EURO</name>
<keyword evidence="2" id="KW-0472">Membrane</keyword>
<evidence type="ECO:0000256" key="1">
    <source>
        <dbReference type="SAM" id="MobiDB-lite"/>
    </source>
</evidence>
<organism evidence="3 4">
    <name type="scientific">Aspergillus ibericus CBS 121593</name>
    <dbReference type="NCBI Taxonomy" id="1448316"/>
    <lineage>
        <taxon>Eukaryota</taxon>
        <taxon>Fungi</taxon>
        <taxon>Dikarya</taxon>
        <taxon>Ascomycota</taxon>
        <taxon>Pezizomycotina</taxon>
        <taxon>Eurotiomycetes</taxon>
        <taxon>Eurotiomycetidae</taxon>
        <taxon>Eurotiales</taxon>
        <taxon>Aspergillaceae</taxon>
        <taxon>Aspergillus</taxon>
        <taxon>Aspergillus subgen. Circumdati</taxon>
    </lineage>
</organism>
<protein>
    <submittedName>
        <fullName evidence="3">Uncharacterized protein</fullName>
    </submittedName>
</protein>
<gene>
    <name evidence="3" type="ORF">BO80DRAFT_107368</name>
</gene>
<keyword evidence="2" id="KW-0812">Transmembrane</keyword>
<dbReference type="GeneID" id="37218246"/>
<accession>A0A395GWX8</accession>
<reference evidence="3 4" key="1">
    <citation type="submission" date="2018-02" db="EMBL/GenBank/DDBJ databases">
        <title>The genomes of Aspergillus section Nigri reveals drivers in fungal speciation.</title>
        <authorList>
            <consortium name="DOE Joint Genome Institute"/>
            <person name="Vesth T.C."/>
            <person name="Nybo J."/>
            <person name="Theobald S."/>
            <person name="Brandl J."/>
            <person name="Frisvad J.C."/>
            <person name="Nielsen K.F."/>
            <person name="Lyhne E.K."/>
            <person name="Kogle M.E."/>
            <person name="Kuo A."/>
            <person name="Riley R."/>
            <person name="Clum A."/>
            <person name="Nolan M."/>
            <person name="Lipzen A."/>
            <person name="Salamov A."/>
            <person name="Henrissat B."/>
            <person name="Wiebenga A."/>
            <person name="De vries R.P."/>
            <person name="Grigoriev I.V."/>
            <person name="Mortensen U.H."/>
            <person name="Andersen M.R."/>
            <person name="Baker S.E."/>
        </authorList>
    </citation>
    <scope>NUCLEOTIDE SEQUENCE [LARGE SCALE GENOMIC DNA]</scope>
    <source>
        <strain evidence="3 4">CBS 121593</strain>
    </source>
</reference>